<organism evidence="2 3">
    <name type="scientific">Cladophialophora bantiana (strain ATCC 10958 / CBS 173.52 / CDC B-1940 / NIH 8579)</name>
    <name type="common">Xylohypha bantiana</name>
    <dbReference type="NCBI Taxonomy" id="1442370"/>
    <lineage>
        <taxon>Eukaryota</taxon>
        <taxon>Fungi</taxon>
        <taxon>Dikarya</taxon>
        <taxon>Ascomycota</taxon>
        <taxon>Pezizomycotina</taxon>
        <taxon>Eurotiomycetes</taxon>
        <taxon>Chaetothyriomycetidae</taxon>
        <taxon>Chaetothyriales</taxon>
        <taxon>Herpotrichiellaceae</taxon>
        <taxon>Cladophialophora</taxon>
    </lineage>
</organism>
<keyword evidence="3" id="KW-1185">Reference proteome</keyword>
<protein>
    <submittedName>
        <fullName evidence="2">Uncharacterized protein</fullName>
    </submittedName>
</protein>
<evidence type="ECO:0000256" key="1">
    <source>
        <dbReference type="SAM" id="MobiDB-lite"/>
    </source>
</evidence>
<dbReference type="VEuPathDB" id="FungiDB:Z519_03392"/>
<sequence length="69" mass="7802">MVGLMTRDYCDHTLIVSTTDNREFGGRGQATENSRFGDRHDYNDDDDTGPASKASMLYQWEGRYIYSGG</sequence>
<accession>A0A0D2HS70</accession>
<dbReference type="HOGENOM" id="CLU_2775736_0_0_1"/>
<dbReference type="EMBL" id="KN846983">
    <property type="protein sequence ID" value="KIW96323.1"/>
    <property type="molecule type" value="Genomic_DNA"/>
</dbReference>
<dbReference type="RefSeq" id="XP_016622992.1">
    <property type="nucleotide sequence ID" value="XM_016761142.1"/>
</dbReference>
<dbReference type="Proteomes" id="UP000053789">
    <property type="component" value="Unassembled WGS sequence"/>
</dbReference>
<name>A0A0D2HS70_CLAB1</name>
<proteinExistence type="predicted"/>
<dbReference type="GeneID" id="27696320"/>
<feature type="region of interest" description="Disordered" evidence="1">
    <location>
        <begin position="21"/>
        <end position="50"/>
    </location>
</feature>
<evidence type="ECO:0000313" key="2">
    <source>
        <dbReference type="EMBL" id="KIW96323.1"/>
    </source>
</evidence>
<reference evidence="2" key="1">
    <citation type="submission" date="2015-01" db="EMBL/GenBank/DDBJ databases">
        <title>The Genome Sequence of Cladophialophora bantiana CBS 173.52.</title>
        <authorList>
            <consortium name="The Broad Institute Genomics Platform"/>
            <person name="Cuomo C."/>
            <person name="de Hoog S."/>
            <person name="Gorbushina A."/>
            <person name="Stielow B."/>
            <person name="Teixiera M."/>
            <person name="Abouelleil A."/>
            <person name="Chapman S.B."/>
            <person name="Priest M."/>
            <person name="Young S.K."/>
            <person name="Wortman J."/>
            <person name="Nusbaum C."/>
            <person name="Birren B."/>
        </authorList>
    </citation>
    <scope>NUCLEOTIDE SEQUENCE [LARGE SCALE GENOMIC DNA]</scope>
    <source>
        <strain evidence="2">CBS 173.52</strain>
    </source>
</reference>
<evidence type="ECO:0000313" key="3">
    <source>
        <dbReference type="Proteomes" id="UP000053789"/>
    </source>
</evidence>
<gene>
    <name evidence="2" type="ORF">Z519_03392</name>
</gene>
<dbReference type="AlphaFoldDB" id="A0A0D2HS70"/>